<dbReference type="AlphaFoldDB" id="A0A4R7D0V7"/>
<accession>A0A4R7D0V7</accession>
<reference evidence="1 2" key="1">
    <citation type="submission" date="2019-03" db="EMBL/GenBank/DDBJ databases">
        <title>Genomic Encyclopedia of Type Strains, Phase III (KMG-III): the genomes of soil and plant-associated and newly described type strains.</title>
        <authorList>
            <person name="Whitman W."/>
        </authorList>
    </citation>
    <scope>NUCLEOTIDE SEQUENCE [LARGE SCALE GENOMIC DNA]</scope>
    <source>
        <strain evidence="1 2">CGMCC 1.12801</strain>
    </source>
</reference>
<evidence type="ECO:0000313" key="2">
    <source>
        <dbReference type="Proteomes" id="UP000294752"/>
    </source>
</evidence>
<dbReference type="EMBL" id="SNZV01000004">
    <property type="protein sequence ID" value="TDS13947.1"/>
    <property type="molecule type" value="Genomic_DNA"/>
</dbReference>
<evidence type="ECO:0000313" key="1">
    <source>
        <dbReference type="EMBL" id="TDS13947.1"/>
    </source>
</evidence>
<keyword evidence="2" id="KW-1185">Reference proteome</keyword>
<dbReference type="OrthoDB" id="514491at2"/>
<proteinExistence type="predicted"/>
<dbReference type="Proteomes" id="UP000294752">
    <property type="component" value="Unassembled WGS sequence"/>
</dbReference>
<comment type="caution">
    <text evidence="1">The sequence shown here is derived from an EMBL/GenBank/DDBJ whole genome shotgun (WGS) entry which is preliminary data.</text>
</comment>
<protein>
    <submittedName>
        <fullName evidence="1">Uncharacterized protein</fullName>
    </submittedName>
</protein>
<sequence length="73" mass="8499">MIRPLAYCESIQHFELSIDSIDNRIQELLELRKQYVAGCKALEEDKAAENRLSMQETGDALRIDIMNKIFLQQ</sequence>
<dbReference type="RefSeq" id="WP_133640242.1">
    <property type="nucleotide sequence ID" value="NZ_SNZV01000004.1"/>
</dbReference>
<name>A0A4R7D0V7_9SPHI</name>
<organism evidence="1 2">
    <name type="scientific">Sphingobacterium paludis</name>
    <dbReference type="NCBI Taxonomy" id="1476465"/>
    <lineage>
        <taxon>Bacteria</taxon>
        <taxon>Pseudomonadati</taxon>
        <taxon>Bacteroidota</taxon>
        <taxon>Sphingobacteriia</taxon>
        <taxon>Sphingobacteriales</taxon>
        <taxon>Sphingobacteriaceae</taxon>
        <taxon>Sphingobacterium</taxon>
    </lineage>
</organism>
<gene>
    <name evidence="1" type="ORF">B0I21_104275</name>
</gene>